<feature type="transmembrane region" description="Helical" evidence="1">
    <location>
        <begin position="84"/>
        <end position="105"/>
    </location>
</feature>
<dbReference type="AlphaFoldDB" id="A0A0A1V437"/>
<evidence type="ECO:0000313" key="2">
    <source>
        <dbReference type="EMBL" id="EXV04401.1"/>
    </source>
</evidence>
<comment type="caution">
    <text evidence="2">The sequence shown here is derived from an EMBL/GenBank/DDBJ whole genome shotgun (WGS) entry which is preliminary data.</text>
</comment>
<keyword evidence="1" id="KW-0812">Transmembrane</keyword>
<accession>A0A0A1V437</accession>
<dbReference type="Proteomes" id="UP000030151">
    <property type="component" value="Unassembled WGS sequence"/>
</dbReference>
<protein>
    <recommendedName>
        <fullName evidence="4">Pre-mRNA splicing factor</fullName>
    </recommendedName>
</protein>
<gene>
    <name evidence="2" type="ORF">X797_002074</name>
</gene>
<dbReference type="Gene3D" id="1.20.140.150">
    <property type="match status" value="1"/>
</dbReference>
<evidence type="ECO:0000313" key="3">
    <source>
        <dbReference type="Proteomes" id="UP000030151"/>
    </source>
</evidence>
<dbReference type="eggNOG" id="ENOG502S2KS">
    <property type="taxonomic scope" value="Eukaryota"/>
</dbReference>
<name>A0A0A1V437_9HYPO</name>
<proteinExistence type="predicted"/>
<dbReference type="HOGENOM" id="CLU_086074_0_0_1"/>
<keyword evidence="1" id="KW-0472">Membrane</keyword>
<feature type="transmembrane region" description="Helical" evidence="1">
    <location>
        <begin position="157"/>
        <end position="183"/>
    </location>
</feature>
<keyword evidence="1" id="KW-1133">Transmembrane helix</keyword>
<feature type="transmembrane region" description="Helical" evidence="1">
    <location>
        <begin position="117"/>
        <end position="142"/>
    </location>
</feature>
<feature type="transmembrane region" description="Helical" evidence="1">
    <location>
        <begin position="7"/>
        <end position="27"/>
    </location>
</feature>
<sequence>MTRVYVYSSALVAFVAATGMIVASIFIPNWVSYSVTTPKGDVVEKHIGLHKTCSNLNSPTCREFPTAELCQAGERYFCDMWKTVGFMASLAAIMCLASLVSFLVVMKGGKYKRETGWPLVAGMLTLVSVVEFAVISIVAYLFDHDEQFTIPGWNLDVSWYISTVSATIALLAAAGLAVSAYLLSPEGGYEFLEDPIDA</sequence>
<evidence type="ECO:0008006" key="4">
    <source>
        <dbReference type="Google" id="ProtNLM"/>
    </source>
</evidence>
<reference evidence="2 3" key="1">
    <citation type="submission" date="2014-02" db="EMBL/GenBank/DDBJ databases">
        <title>The genome sequence of the entomopathogenic fungus Metarhizium robertsii ARSEF 2575.</title>
        <authorList>
            <person name="Giuliano Garisto Donzelli B."/>
            <person name="Roe B.A."/>
            <person name="Macmil S.L."/>
            <person name="Krasnoff S.B."/>
            <person name="Gibson D.M."/>
        </authorList>
    </citation>
    <scope>NUCLEOTIDE SEQUENCE [LARGE SCALE GENOMIC DNA]</scope>
    <source>
        <strain evidence="2 3">ARSEF 2575</strain>
    </source>
</reference>
<evidence type="ECO:0000256" key="1">
    <source>
        <dbReference type="SAM" id="Phobius"/>
    </source>
</evidence>
<dbReference type="OrthoDB" id="61370at2759"/>
<dbReference type="EMBL" id="JELW01000002">
    <property type="protein sequence ID" value="EXV04401.1"/>
    <property type="molecule type" value="Genomic_DNA"/>
</dbReference>
<organism evidence="2 3">
    <name type="scientific">Metarhizium robertsii</name>
    <dbReference type="NCBI Taxonomy" id="568076"/>
    <lineage>
        <taxon>Eukaryota</taxon>
        <taxon>Fungi</taxon>
        <taxon>Dikarya</taxon>
        <taxon>Ascomycota</taxon>
        <taxon>Pezizomycotina</taxon>
        <taxon>Sordariomycetes</taxon>
        <taxon>Hypocreomycetidae</taxon>
        <taxon>Hypocreales</taxon>
        <taxon>Clavicipitaceae</taxon>
        <taxon>Metarhizium</taxon>
    </lineage>
</organism>